<keyword evidence="1" id="KW-1133">Transmembrane helix</keyword>
<dbReference type="RefSeq" id="WP_338293777.1">
    <property type="nucleotide sequence ID" value="NZ_AP027272.1"/>
</dbReference>
<dbReference type="PROSITE" id="PS00409">
    <property type="entry name" value="PROKAR_NTER_METHYL"/>
    <property type="match status" value="1"/>
</dbReference>
<proteinExistence type="predicted"/>
<dbReference type="InterPro" id="IPR012902">
    <property type="entry name" value="N_methyl_site"/>
</dbReference>
<protein>
    <recommendedName>
        <fullName evidence="4">Prepilin-type N-terminal cleavage/methylation domain-containing protein</fullName>
    </recommendedName>
</protein>
<feature type="transmembrane region" description="Helical" evidence="1">
    <location>
        <begin position="12"/>
        <end position="32"/>
    </location>
</feature>
<keyword evidence="1" id="KW-0812">Transmembrane</keyword>
<gene>
    <name evidence="2" type="ORF">MACH26_32130</name>
</gene>
<dbReference type="Pfam" id="PF07963">
    <property type="entry name" value="N_methyl"/>
    <property type="match status" value="1"/>
</dbReference>
<organism evidence="2 3">
    <name type="scientific">Planctobacterium marinum</name>
    <dbReference type="NCBI Taxonomy" id="1631968"/>
    <lineage>
        <taxon>Bacteria</taxon>
        <taxon>Pseudomonadati</taxon>
        <taxon>Pseudomonadota</taxon>
        <taxon>Gammaproteobacteria</taxon>
        <taxon>Alteromonadales</taxon>
        <taxon>Alteromonadaceae</taxon>
        <taxon>Planctobacterium</taxon>
    </lineage>
</organism>
<keyword evidence="1" id="KW-0472">Membrane</keyword>
<evidence type="ECO:0000313" key="2">
    <source>
        <dbReference type="EMBL" id="BDX07692.1"/>
    </source>
</evidence>
<keyword evidence="3" id="KW-1185">Reference proteome</keyword>
<name>A0AA48HS35_9ALTE</name>
<dbReference type="EMBL" id="AP027272">
    <property type="protein sequence ID" value="BDX07692.1"/>
    <property type="molecule type" value="Genomic_DNA"/>
</dbReference>
<evidence type="ECO:0000313" key="3">
    <source>
        <dbReference type="Proteomes" id="UP001333710"/>
    </source>
</evidence>
<evidence type="ECO:0008006" key="4">
    <source>
        <dbReference type="Google" id="ProtNLM"/>
    </source>
</evidence>
<accession>A0AA48HS35</accession>
<reference evidence="2" key="1">
    <citation type="submission" date="2023-01" db="EMBL/GenBank/DDBJ databases">
        <title>Complete genome sequence of Planctobacterium marinum strain Dej080120_11.</title>
        <authorList>
            <person name="Ueki S."/>
            <person name="Maruyama F."/>
        </authorList>
    </citation>
    <scope>NUCLEOTIDE SEQUENCE</scope>
    <source>
        <strain evidence="2">Dej080120_11</strain>
    </source>
</reference>
<dbReference type="Proteomes" id="UP001333710">
    <property type="component" value="Chromosome"/>
</dbReference>
<sequence length="138" mass="15521">MMQQRIEGFSLIEVLVAAFILFLVLATVTISYTGAVKSSLAASESLKLNNYIPVLSEHISLDIQAGENSGSAVFLGVEYQWTAELIETKPVVAFYDADNREVRQSDTQAYLWRVNLISRYNNRQSQHSFEAVSWQKAL</sequence>
<dbReference type="KEGG" id="pmaw:MACH26_32130"/>
<dbReference type="AlphaFoldDB" id="A0AA48HS35"/>
<evidence type="ECO:0000256" key="1">
    <source>
        <dbReference type="SAM" id="Phobius"/>
    </source>
</evidence>